<feature type="domain" description="RNase H type-1" evidence="1">
    <location>
        <begin position="2"/>
        <end position="124"/>
    </location>
</feature>
<keyword evidence="3" id="KW-1185">Reference proteome</keyword>
<dbReference type="SUPFAM" id="SSF53098">
    <property type="entry name" value="Ribonuclease H-like"/>
    <property type="match status" value="1"/>
</dbReference>
<evidence type="ECO:0000259" key="1">
    <source>
        <dbReference type="Pfam" id="PF13456"/>
    </source>
</evidence>
<dbReference type="InterPro" id="IPR012337">
    <property type="entry name" value="RNaseH-like_sf"/>
</dbReference>
<reference evidence="2" key="1">
    <citation type="submission" date="2020-06" db="EMBL/GenBank/DDBJ databases">
        <authorList>
            <person name="Li T."/>
            <person name="Hu X."/>
            <person name="Zhang T."/>
            <person name="Song X."/>
            <person name="Zhang H."/>
            <person name="Dai N."/>
            <person name="Sheng W."/>
            <person name="Hou X."/>
            <person name="Wei L."/>
        </authorList>
    </citation>
    <scope>NUCLEOTIDE SEQUENCE</scope>
    <source>
        <strain evidence="2">3651</strain>
        <tissue evidence="2">Leaf</tissue>
    </source>
</reference>
<dbReference type="GO" id="GO:0003676">
    <property type="term" value="F:nucleic acid binding"/>
    <property type="evidence" value="ECO:0007669"/>
    <property type="project" value="InterPro"/>
</dbReference>
<dbReference type="Pfam" id="PF13456">
    <property type="entry name" value="RVT_3"/>
    <property type="match status" value="1"/>
</dbReference>
<dbReference type="InterPro" id="IPR002156">
    <property type="entry name" value="RNaseH_domain"/>
</dbReference>
<dbReference type="EMBL" id="JACGWO010000008">
    <property type="protein sequence ID" value="KAK4420961.1"/>
    <property type="molecule type" value="Genomic_DNA"/>
</dbReference>
<protein>
    <recommendedName>
        <fullName evidence="1">RNase H type-1 domain-containing protein</fullName>
    </recommendedName>
</protein>
<dbReference type="Gene3D" id="3.30.420.10">
    <property type="entry name" value="Ribonuclease H-like superfamily/Ribonuclease H"/>
    <property type="match status" value="1"/>
</dbReference>
<gene>
    <name evidence="2" type="ORF">Salat_2046600</name>
</gene>
<proteinExistence type="predicted"/>
<evidence type="ECO:0000313" key="2">
    <source>
        <dbReference type="EMBL" id="KAK4420961.1"/>
    </source>
</evidence>
<comment type="caution">
    <text evidence="2">The sequence shown here is derived from an EMBL/GenBank/DDBJ whole genome shotgun (WGS) entry which is preliminary data.</text>
</comment>
<dbReference type="InterPro" id="IPR053151">
    <property type="entry name" value="RNase_H-like"/>
</dbReference>
<name>A0AAE1Y0F6_9LAMI</name>
<dbReference type="CDD" id="cd06222">
    <property type="entry name" value="RNase_H_like"/>
    <property type="match status" value="1"/>
</dbReference>
<dbReference type="AlphaFoldDB" id="A0AAE1Y0F6"/>
<accession>A0AAE1Y0F6</accession>
<reference evidence="2" key="2">
    <citation type="journal article" date="2024" name="Plant">
        <title>Genomic evolution and insights into agronomic trait innovations of Sesamum species.</title>
        <authorList>
            <person name="Miao H."/>
            <person name="Wang L."/>
            <person name="Qu L."/>
            <person name="Liu H."/>
            <person name="Sun Y."/>
            <person name="Le M."/>
            <person name="Wang Q."/>
            <person name="Wei S."/>
            <person name="Zheng Y."/>
            <person name="Lin W."/>
            <person name="Duan Y."/>
            <person name="Cao H."/>
            <person name="Xiong S."/>
            <person name="Wang X."/>
            <person name="Wei L."/>
            <person name="Li C."/>
            <person name="Ma Q."/>
            <person name="Ju M."/>
            <person name="Zhao R."/>
            <person name="Li G."/>
            <person name="Mu C."/>
            <person name="Tian Q."/>
            <person name="Mei H."/>
            <person name="Zhang T."/>
            <person name="Gao T."/>
            <person name="Zhang H."/>
        </authorList>
    </citation>
    <scope>NUCLEOTIDE SEQUENCE</scope>
    <source>
        <strain evidence="2">3651</strain>
    </source>
</reference>
<organism evidence="2 3">
    <name type="scientific">Sesamum alatum</name>
    <dbReference type="NCBI Taxonomy" id="300844"/>
    <lineage>
        <taxon>Eukaryota</taxon>
        <taxon>Viridiplantae</taxon>
        <taxon>Streptophyta</taxon>
        <taxon>Embryophyta</taxon>
        <taxon>Tracheophyta</taxon>
        <taxon>Spermatophyta</taxon>
        <taxon>Magnoliopsida</taxon>
        <taxon>eudicotyledons</taxon>
        <taxon>Gunneridae</taxon>
        <taxon>Pentapetalae</taxon>
        <taxon>asterids</taxon>
        <taxon>lamiids</taxon>
        <taxon>Lamiales</taxon>
        <taxon>Pedaliaceae</taxon>
        <taxon>Sesamum</taxon>
    </lineage>
</organism>
<evidence type="ECO:0000313" key="3">
    <source>
        <dbReference type="Proteomes" id="UP001293254"/>
    </source>
</evidence>
<dbReference type="GO" id="GO:0004523">
    <property type="term" value="F:RNA-DNA hybrid ribonuclease activity"/>
    <property type="evidence" value="ECO:0007669"/>
    <property type="project" value="InterPro"/>
</dbReference>
<dbReference type="InterPro" id="IPR044730">
    <property type="entry name" value="RNase_H-like_dom_plant"/>
</dbReference>
<dbReference type="Proteomes" id="UP001293254">
    <property type="component" value="Unassembled WGS sequence"/>
</dbReference>
<sequence length="148" mass="15913">MNFDGGISKERGGGSVGILARNDEGVCVGWWTKWFPGITNPLHIEAVAARFAVECGLASGWENVVVEGDCHGVINPLATGLVEPSQIGPVLLVISKMGNSIQRLRWSLVRRIANVPAHCLAQYAKVESTVSFLPQIVSTVIMADLPYD</sequence>
<dbReference type="PANTHER" id="PTHR47723:SF19">
    <property type="entry name" value="POLYNUCLEOTIDYL TRANSFERASE, RIBONUCLEASE H-LIKE SUPERFAMILY PROTEIN"/>
    <property type="match status" value="1"/>
</dbReference>
<dbReference type="InterPro" id="IPR036397">
    <property type="entry name" value="RNaseH_sf"/>
</dbReference>
<dbReference type="PANTHER" id="PTHR47723">
    <property type="entry name" value="OS05G0353850 PROTEIN"/>
    <property type="match status" value="1"/>
</dbReference>